<keyword evidence="2" id="KW-1185">Reference proteome</keyword>
<gene>
    <name evidence="1" type="ORF">F5144DRAFT_637998</name>
</gene>
<organism evidence="1 2">
    <name type="scientific">Chaetomium tenue</name>
    <dbReference type="NCBI Taxonomy" id="1854479"/>
    <lineage>
        <taxon>Eukaryota</taxon>
        <taxon>Fungi</taxon>
        <taxon>Dikarya</taxon>
        <taxon>Ascomycota</taxon>
        <taxon>Pezizomycotina</taxon>
        <taxon>Sordariomycetes</taxon>
        <taxon>Sordariomycetidae</taxon>
        <taxon>Sordariales</taxon>
        <taxon>Chaetomiaceae</taxon>
        <taxon>Chaetomium</taxon>
    </lineage>
</organism>
<name>A0ACB7PSC7_9PEZI</name>
<evidence type="ECO:0000313" key="2">
    <source>
        <dbReference type="Proteomes" id="UP000724584"/>
    </source>
</evidence>
<reference evidence="1 2" key="1">
    <citation type="journal article" date="2021" name="Nat. Commun.">
        <title>Genetic determinants of endophytism in the Arabidopsis root mycobiome.</title>
        <authorList>
            <person name="Mesny F."/>
            <person name="Miyauchi S."/>
            <person name="Thiergart T."/>
            <person name="Pickel B."/>
            <person name="Atanasova L."/>
            <person name="Karlsson M."/>
            <person name="Huettel B."/>
            <person name="Barry K.W."/>
            <person name="Haridas S."/>
            <person name="Chen C."/>
            <person name="Bauer D."/>
            <person name="Andreopoulos W."/>
            <person name="Pangilinan J."/>
            <person name="LaButti K."/>
            <person name="Riley R."/>
            <person name="Lipzen A."/>
            <person name="Clum A."/>
            <person name="Drula E."/>
            <person name="Henrissat B."/>
            <person name="Kohler A."/>
            <person name="Grigoriev I.V."/>
            <person name="Martin F.M."/>
            <person name="Hacquard S."/>
        </authorList>
    </citation>
    <scope>NUCLEOTIDE SEQUENCE [LARGE SCALE GENOMIC DNA]</scope>
    <source>
        <strain evidence="1 2">MPI-SDFR-AT-0079</strain>
    </source>
</reference>
<dbReference type="EMBL" id="JAGIZQ010000001">
    <property type="protein sequence ID" value="KAH6650768.1"/>
    <property type="molecule type" value="Genomic_DNA"/>
</dbReference>
<protein>
    <submittedName>
        <fullName evidence="1">Uncharacterized protein</fullName>
    </submittedName>
</protein>
<comment type="caution">
    <text evidence="1">The sequence shown here is derived from an EMBL/GenBank/DDBJ whole genome shotgun (WGS) entry which is preliminary data.</text>
</comment>
<sequence length="222" mass="23850">MTTISKLRDFLKFLGSVKGDLANITAPPYFLAPASNPIRSCAPFSCSNGSSPASNTSSTPGRSIKKPLNAFLGEIFRAQWTDGRATANLVSEQISHHPPITAVYMWDEEHGIRGEGYSRVEMLFVNVLMGKAAQTTGTVYVNGEASQISRFKKLISHVPQDDVLMAECTVRENIDYAASMGFELSEKSNVADAVLDIISGHGSATTPGAKGTTPTLDNLLDH</sequence>
<accession>A0ACB7PSC7</accession>
<dbReference type="Proteomes" id="UP000724584">
    <property type="component" value="Unassembled WGS sequence"/>
</dbReference>
<evidence type="ECO:0000313" key="1">
    <source>
        <dbReference type="EMBL" id="KAH6650768.1"/>
    </source>
</evidence>
<proteinExistence type="predicted"/>